<evidence type="ECO:0000256" key="2">
    <source>
        <dbReference type="RuleBase" id="RU000682"/>
    </source>
</evidence>
<evidence type="ECO:0000256" key="1">
    <source>
        <dbReference type="PROSITE-ProRule" id="PRU00108"/>
    </source>
</evidence>
<protein>
    <submittedName>
        <fullName evidence="4">Mating-type protein ALPHA2</fullName>
    </submittedName>
</protein>
<proteinExistence type="predicted"/>
<accession>A0ABX6ERU6</accession>
<dbReference type="Gene3D" id="1.10.10.60">
    <property type="entry name" value="Homeodomain-like"/>
    <property type="match status" value="1"/>
</dbReference>
<organism evidence="4 5">
    <name type="scientific">Kluyveromyces marxianus</name>
    <name type="common">Yeast</name>
    <name type="synonym">Candida kefyr</name>
    <dbReference type="NCBI Taxonomy" id="4911"/>
    <lineage>
        <taxon>Eukaryota</taxon>
        <taxon>Fungi</taxon>
        <taxon>Dikarya</taxon>
        <taxon>Ascomycota</taxon>
        <taxon>Saccharomycotina</taxon>
        <taxon>Saccharomycetes</taxon>
        <taxon>Saccharomycetales</taxon>
        <taxon>Saccharomycetaceae</taxon>
        <taxon>Kluyveromyces</taxon>
    </lineage>
</organism>
<dbReference type="Proteomes" id="UP000422736">
    <property type="component" value="Chromosome 1"/>
</dbReference>
<reference evidence="4 5" key="1">
    <citation type="submission" date="2016-03" db="EMBL/GenBank/DDBJ databases">
        <title>How can Kluyveromyces marxianus grow so fast - potential evolutionary course in Saccharomyces Complex revealed by comparative genomics.</title>
        <authorList>
            <person name="Mo W."/>
            <person name="Lu W."/>
            <person name="Yang X."/>
            <person name="Qi J."/>
            <person name="Lv H."/>
        </authorList>
    </citation>
    <scope>NUCLEOTIDE SEQUENCE [LARGE SCALE GENOMIC DNA]</scope>
    <source>
        <strain evidence="4 5">FIM1</strain>
    </source>
</reference>
<gene>
    <name evidence="4" type="primary">HMLALPHA2</name>
    <name evidence="4" type="ORF">FIM1_838</name>
</gene>
<dbReference type="InterPro" id="IPR001356">
    <property type="entry name" value="HD"/>
</dbReference>
<evidence type="ECO:0000313" key="5">
    <source>
        <dbReference type="Proteomes" id="UP000422736"/>
    </source>
</evidence>
<feature type="DNA-binding region" description="Homeobox" evidence="1">
    <location>
        <begin position="151"/>
        <end position="213"/>
    </location>
</feature>
<dbReference type="CDD" id="cd00086">
    <property type="entry name" value="homeodomain"/>
    <property type="match status" value="1"/>
</dbReference>
<keyword evidence="1 2" id="KW-0539">Nucleus</keyword>
<dbReference type="EMBL" id="CP015054">
    <property type="protein sequence ID" value="QGN14185.1"/>
    <property type="molecule type" value="Genomic_DNA"/>
</dbReference>
<keyword evidence="1 2" id="KW-0371">Homeobox</keyword>
<dbReference type="SUPFAM" id="SSF46689">
    <property type="entry name" value="Homeodomain-like"/>
    <property type="match status" value="1"/>
</dbReference>
<feature type="domain" description="Homeobox" evidence="3">
    <location>
        <begin position="149"/>
        <end position="212"/>
    </location>
</feature>
<dbReference type="PROSITE" id="PS50071">
    <property type="entry name" value="HOMEOBOX_2"/>
    <property type="match status" value="1"/>
</dbReference>
<comment type="subcellular location">
    <subcellularLocation>
        <location evidence="1 2">Nucleus</location>
    </subcellularLocation>
</comment>
<dbReference type="Pfam" id="PF00046">
    <property type="entry name" value="Homeodomain"/>
    <property type="match status" value="1"/>
</dbReference>
<sequence>MSKIPVQSLLNPESPREHFYKTYEIEHKQSQLDRTIQNLLTEFKRVFQLILLSREVFIQPNCVEIDDFVKKIRQTLIYERRGGEFNTIISKNVFNSVLCLLIVLQEKQKISLLENNILSKVESFKERRSENTNTVEFRILSSEHLNPTLNKVGKKNRFPKKSIKLLENWYECNRNSPYLTSNHLDYLECNTGLNKTQIKNWVANRRRKDKNSRVSLDIKNIFRQQ</sequence>
<evidence type="ECO:0000259" key="3">
    <source>
        <dbReference type="PROSITE" id="PS50071"/>
    </source>
</evidence>
<keyword evidence="1 2" id="KW-0238">DNA-binding</keyword>
<dbReference type="SMART" id="SM00389">
    <property type="entry name" value="HOX"/>
    <property type="match status" value="1"/>
</dbReference>
<keyword evidence="5" id="KW-1185">Reference proteome</keyword>
<name>A0ABX6ERU6_KLUMA</name>
<dbReference type="InterPro" id="IPR009057">
    <property type="entry name" value="Homeodomain-like_sf"/>
</dbReference>
<evidence type="ECO:0000313" key="4">
    <source>
        <dbReference type="EMBL" id="QGN14185.1"/>
    </source>
</evidence>